<dbReference type="InterPro" id="IPR050374">
    <property type="entry name" value="RRT5_SRSF_SR"/>
</dbReference>
<dbReference type="Pfam" id="PF00076">
    <property type="entry name" value="RRM_1"/>
    <property type="match status" value="1"/>
</dbReference>
<feature type="region of interest" description="Disordered" evidence="3">
    <location>
        <begin position="130"/>
        <end position="165"/>
    </location>
</feature>
<evidence type="ECO:0000313" key="5">
    <source>
        <dbReference type="Proteomes" id="UP000046395"/>
    </source>
</evidence>
<dbReference type="InterPro" id="IPR000504">
    <property type="entry name" value="RRM_dom"/>
</dbReference>
<dbReference type="AlphaFoldDB" id="A0A5S6Q0F1"/>
<evidence type="ECO:0000256" key="3">
    <source>
        <dbReference type="SAM" id="MobiDB-lite"/>
    </source>
</evidence>
<dbReference type="InterPro" id="IPR012677">
    <property type="entry name" value="Nucleotide-bd_a/b_plait_sf"/>
</dbReference>
<dbReference type="PANTHER" id="PTHR23003">
    <property type="entry name" value="RNA RECOGNITION MOTIF RRM DOMAIN CONTAINING PROTEIN"/>
    <property type="match status" value="1"/>
</dbReference>
<keyword evidence="5" id="KW-1185">Reference proteome</keyword>
<sequence length="165" mass="18620">MSNTSRVYIGQLSYEIRENDVEDFFKGYGKIRDINLKQGYGFVEFDDYRDANDAVHDLNGKHMLGDHARLKDFVASQVDGEIVSSNAHKEKREALFEFRRSSEAESAIKKLDGTKFDGEYITVEDARASYVGDKSSRSRSSSSEDNGRRSESPARRQASLSDGDD</sequence>
<proteinExistence type="predicted"/>
<evidence type="ECO:0000259" key="4">
    <source>
        <dbReference type="PROSITE" id="PS50102"/>
    </source>
</evidence>
<evidence type="ECO:0000313" key="6">
    <source>
        <dbReference type="WBParaSite" id="TMUE_0000000452.1"/>
    </source>
</evidence>
<dbReference type="WBParaSite" id="TMUE_0000000452.1">
    <property type="protein sequence ID" value="TMUE_0000000452.1"/>
    <property type="gene ID" value="WBGene00296392"/>
</dbReference>
<evidence type="ECO:0000256" key="2">
    <source>
        <dbReference type="PROSITE-ProRule" id="PRU00176"/>
    </source>
</evidence>
<name>A0A5S6Q0F1_TRIMR</name>
<dbReference type="GO" id="GO:0003729">
    <property type="term" value="F:mRNA binding"/>
    <property type="evidence" value="ECO:0007669"/>
    <property type="project" value="TreeGrafter"/>
</dbReference>
<dbReference type="GO" id="GO:0005634">
    <property type="term" value="C:nucleus"/>
    <property type="evidence" value="ECO:0007669"/>
    <property type="project" value="TreeGrafter"/>
</dbReference>
<dbReference type="SMART" id="SM00360">
    <property type="entry name" value="RRM"/>
    <property type="match status" value="1"/>
</dbReference>
<accession>A0A5S6Q0F1</accession>
<dbReference type="PROSITE" id="PS50102">
    <property type="entry name" value="RRM"/>
    <property type="match status" value="1"/>
</dbReference>
<dbReference type="GO" id="GO:0005737">
    <property type="term" value="C:cytoplasm"/>
    <property type="evidence" value="ECO:0007669"/>
    <property type="project" value="TreeGrafter"/>
</dbReference>
<dbReference type="PANTHER" id="PTHR23003:SF51">
    <property type="entry name" value="SERINE-ARGININE PROTEIN 55"/>
    <property type="match status" value="1"/>
</dbReference>
<feature type="domain" description="RRM" evidence="4">
    <location>
        <begin position="5"/>
        <end position="71"/>
    </location>
</feature>
<keyword evidence="1 2" id="KW-0694">RNA-binding</keyword>
<dbReference type="STRING" id="70415.A0A5S6Q0F1"/>
<feature type="compositionally biased region" description="Basic and acidic residues" evidence="3">
    <location>
        <begin position="145"/>
        <end position="154"/>
    </location>
</feature>
<dbReference type="InterPro" id="IPR035979">
    <property type="entry name" value="RBD_domain_sf"/>
</dbReference>
<organism evidence="5 6">
    <name type="scientific">Trichuris muris</name>
    <name type="common">Mouse whipworm</name>
    <dbReference type="NCBI Taxonomy" id="70415"/>
    <lineage>
        <taxon>Eukaryota</taxon>
        <taxon>Metazoa</taxon>
        <taxon>Ecdysozoa</taxon>
        <taxon>Nematoda</taxon>
        <taxon>Enoplea</taxon>
        <taxon>Dorylaimia</taxon>
        <taxon>Trichinellida</taxon>
        <taxon>Trichuridae</taxon>
        <taxon>Trichuris</taxon>
    </lineage>
</organism>
<protein>
    <submittedName>
        <fullName evidence="6">RRM domain-containing protein</fullName>
    </submittedName>
</protein>
<evidence type="ECO:0000256" key="1">
    <source>
        <dbReference type="ARBA" id="ARBA00022884"/>
    </source>
</evidence>
<dbReference type="SUPFAM" id="SSF54928">
    <property type="entry name" value="RNA-binding domain, RBD"/>
    <property type="match status" value="1"/>
</dbReference>
<dbReference type="Gene3D" id="3.30.70.330">
    <property type="match status" value="2"/>
</dbReference>
<reference evidence="6" key="1">
    <citation type="submission" date="2019-12" db="UniProtKB">
        <authorList>
            <consortium name="WormBaseParasite"/>
        </authorList>
    </citation>
    <scope>IDENTIFICATION</scope>
</reference>
<dbReference type="Proteomes" id="UP000046395">
    <property type="component" value="Unassembled WGS sequence"/>
</dbReference>